<dbReference type="EMBL" id="NISI01000010">
    <property type="protein sequence ID" value="OWR02267.1"/>
    <property type="molecule type" value="Genomic_DNA"/>
</dbReference>
<feature type="transmembrane region" description="Helical" evidence="11">
    <location>
        <begin position="25"/>
        <end position="47"/>
    </location>
</feature>
<keyword evidence="5" id="KW-0808">Transferase</keyword>
<sequence>MRCSSGVHADRLDGPENCAMFGRRLTWALIFLAAAAIAQCALALWSVRVAEHQVLRGRVAADIQLGFAQLSADKQRLRAWAAQREFDAGAELPELQQLAATMRATLDRLDQLAERAEALDDRPRARERQLQRRDALVVLRQKLDSLVPQLSEHPVPGSGSPATLWAAASEHFDMAQGRDLRRLLAESTAREAETVREKRDDTDRAMTRMRTLWISTAVTLGALALALAVYFARALRRPLSALRQAAVALQRGELDHRIPLQGRDEFALLAGSVNAMAAELSAHRERDAQLRLDLEQQVAERTRALSEALQALQTAEERRRRLFADISHELRTPTTVIRGEAEVTLRGRDKPVDEYQGALRRIAETAGQLGRVIDDLLTVARSDIEAVDIRRVPLDLGQPIRQAVEQAQALAAAQGVDLPNVDLPLHALPVKGDAQRLRQLLMALLDNAVRYSHPRGTVRVSVQVVGDAPGCAEVRIEDDGIGLAPEDLRRVFEHRWRSERARRHRADGSGLGLSIAQALARGHDGDVRLAPRPTGGTVATLTLPLCAAGVRAAA</sequence>
<evidence type="ECO:0000256" key="6">
    <source>
        <dbReference type="ARBA" id="ARBA00022741"/>
    </source>
</evidence>
<evidence type="ECO:0000313" key="15">
    <source>
        <dbReference type="Proteomes" id="UP000197446"/>
    </source>
</evidence>
<organism evidence="14 15">
    <name type="scientific">Roseateles puraquae</name>
    <dbReference type="NCBI Taxonomy" id="431059"/>
    <lineage>
        <taxon>Bacteria</taxon>
        <taxon>Pseudomonadati</taxon>
        <taxon>Pseudomonadota</taxon>
        <taxon>Betaproteobacteria</taxon>
        <taxon>Burkholderiales</taxon>
        <taxon>Sphaerotilaceae</taxon>
        <taxon>Roseateles</taxon>
    </lineage>
</organism>
<dbReference type="PANTHER" id="PTHR42878">
    <property type="entry name" value="TWO-COMPONENT HISTIDINE KINASE"/>
    <property type="match status" value="1"/>
</dbReference>
<evidence type="ECO:0000259" key="12">
    <source>
        <dbReference type="PROSITE" id="PS50109"/>
    </source>
</evidence>
<keyword evidence="6" id="KW-0547">Nucleotide-binding</keyword>
<feature type="coiled-coil region" evidence="10">
    <location>
        <begin position="298"/>
        <end position="325"/>
    </location>
</feature>
<evidence type="ECO:0000256" key="5">
    <source>
        <dbReference type="ARBA" id="ARBA00022679"/>
    </source>
</evidence>
<keyword evidence="7 14" id="KW-0418">Kinase</keyword>
<comment type="caution">
    <text evidence="14">The sequence shown here is derived from an EMBL/GenBank/DDBJ whole genome shotgun (WGS) entry which is preliminary data.</text>
</comment>
<reference evidence="14 15" key="1">
    <citation type="journal article" date="2007" name="Int. J. Syst. Evol. Microbiol.">
        <title>Description of Pelomonas aquatica sp. nov. and Pelomonas puraquae sp. nov., isolated from industrial and haemodialysis water.</title>
        <authorList>
            <person name="Gomila M."/>
            <person name="Bowien B."/>
            <person name="Falsen E."/>
            <person name="Moore E.R."/>
            <person name="Lalucat J."/>
        </authorList>
    </citation>
    <scope>NUCLEOTIDE SEQUENCE [LARGE SCALE GENOMIC DNA]</scope>
    <source>
        <strain evidence="14 15">CCUG 52769</strain>
    </source>
</reference>
<dbReference type="GO" id="GO:0005524">
    <property type="term" value="F:ATP binding"/>
    <property type="evidence" value="ECO:0007669"/>
    <property type="project" value="UniProtKB-KW"/>
</dbReference>
<dbReference type="CDD" id="cd06225">
    <property type="entry name" value="HAMP"/>
    <property type="match status" value="1"/>
</dbReference>
<keyword evidence="9" id="KW-0902">Two-component regulatory system</keyword>
<feature type="domain" description="HAMP" evidence="13">
    <location>
        <begin position="233"/>
        <end position="285"/>
    </location>
</feature>
<evidence type="ECO:0000313" key="14">
    <source>
        <dbReference type="EMBL" id="OWR02267.1"/>
    </source>
</evidence>
<dbReference type="InterPro" id="IPR050351">
    <property type="entry name" value="BphY/WalK/GraS-like"/>
</dbReference>
<keyword evidence="11" id="KW-1133">Transmembrane helix</keyword>
<keyword evidence="10" id="KW-0175">Coiled coil</keyword>
<dbReference type="PROSITE" id="PS50885">
    <property type="entry name" value="HAMP"/>
    <property type="match status" value="1"/>
</dbReference>
<evidence type="ECO:0000256" key="9">
    <source>
        <dbReference type="ARBA" id="ARBA00023012"/>
    </source>
</evidence>
<dbReference type="InterPro" id="IPR003594">
    <property type="entry name" value="HATPase_dom"/>
</dbReference>
<name>A0A254N7B4_9BURK</name>
<dbReference type="Gene3D" id="6.10.340.10">
    <property type="match status" value="1"/>
</dbReference>
<evidence type="ECO:0000256" key="3">
    <source>
        <dbReference type="ARBA" id="ARBA00012438"/>
    </source>
</evidence>
<evidence type="ECO:0000259" key="13">
    <source>
        <dbReference type="PROSITE" id="PS50885"/>
    </source>
</evidence>
<evidence type="ECO:0000256" key="11">
    <source>
        <dbReference type="SAM" id="Phobius"/>
    </source>
</evidence>
<evidence type="ECO:0000256" key="1">
    <source>
        <dbReference type="ARBA" id="ARBA00000085"/>
    </source>
</evidence>
<feature type="coiled-coil region" evidence="10">
    <location>
        <begin position="95"/>
        <end position="122"/>
    </location>
</feature>
<gene>
    <name evidence="14" type="ORF">CDO81_21280</name>
</gene>
<dbReference type="GO" id="GO:0016020">
    <property type="term" value="C:membrane"/>
    <property type="evidence" value="ECO:0007669"/>
    <property type="project" value="UniProtKB-SubCell"/>
</dbReference>
<dbReference type="GO" id="GO:0030295">
    <property type="term" value="F:protein kinase activator activity"/>
    <property type="evidence" value="ECO:0007669"/>
    <property type="project" value="TreeGrafter"/>
</dbReference>
<dbReference type="Pfam" id="PF02518">
    <property type="entry name" value="HATPase_c"/>
    <property type="match status" value="1"/>
</dbReference>
<accession>A0A254N7B4</accession>
<dbReference type="PROSITE" id="PS50109">
    <property type="entry name" value="HIS_KIN"/>
    <property type="match status" value="1"/>
</dbReference>
<dbReference type="InterPro" id="IPR003660">
    <property type="entry name" value="HAMP_dom"/>
</dbReference>
<evidence type="ECO:0000256" key="10">
    <source>
        <dbReference type="SAM" id="Coils"/>
    </source>
</evidence>
<dbReference type="SMART" id="SM00387">
    <property type="entry name" value="HATPase_c"/>
    <property type="match status" value="1"/>
</dbReference>
<evidence type="ECO:0000256" key="4">
    <source>
        <dbReference type="ARBA" id="ARBA00022553"/>
    </source>
</evidence>
<dbReference type="PANTHER" id="PTHR42878:SF7">
    <property type="entry name" value="SENSOR HISTIDINE KINASE GLRK"/>
    <property type="match status" value="1"/>
</dbReference>
<keyword evidence="4" id="KW-0597">Phosphoprotein</keyword>
<dbReference type="CDD" id="cd00082">
    <property type="entry name" value="HisKA"/>
    <property type="match status" value="1"/>
</dbReference>
<dbReference type="GO" id="GO:0000156">
    <property type="term" value="F:phosphorelay response regulator activity"/>
    <property type="evidence" value="ECO:0007669"/>
    <property type="project" value="TreeGrafter"/>
</dbReference>
<keyword evidence="8" id="KW-0067">ATP-binding</keyword>
<dbReference type="InterPro" id="IPR004358">
    <property type="entry name" value="Sig_transdc_His_kin-like_C"/>
</dbReference>
<dbReference type="AlphaFoldDB" id="A0A254N7B4"/>
<feature type="domain" description="Histidine kinase" evidence="12">
    <location>
        <begin position="325"/>
        <end position="547"/>
    </location>
</feature>
<evidence type="ECO:0000256" key="8">
    <source>
        <dbReference type="ARBA" id="ARBA00022840"/>
    </source>
</evidence>
<dbReference type="GO" id="GO:0007234">
    <property type="term" value="P:osmosensory signaling via phosphorelay pathway"/>
    <property type="evidence" value="ECO:0007669"/>
    <property type="project" value="TreeGrafter"/>
</dbReference>
<comment type="subcellular location">
    <subcellularLocation>
        <location evidence="2">Membrane</location>
    </subcellularLocation>
</comment>
<dbReference type="SMART" id="SM00304">
    <property type="entry name" value="HAMP"/>
    <property type="match status" value="1"/>
</dbReference>
<evidence type="ECO:0000256" key="7">
    <source>
        <dbReference type="ARBA" id="ARBA00022777"/>
    </source>
</evidence>
<keyword evidence="11" id="KW-0812">Transmembrane</keyword>
<dbReference type="EC" id="2.7.13.3" evidence="3"/>
<dbReference type="SUPFAM" id="SSF158472">
    <property type="entry name" value="HAMP domain-like"/>
    <property type="match status" value="1"/>
</dbReference>
<dbReference type="Pfam" id="PF00512">
    <property type="entry name" value="HisKA"/>
    <property type="match status" value="1"/>
</dbReference>
<dbReference type="Gene3D" id="3.30.565.10">
    <property type="entry name" value="Histidine kinase-like ATPase, C-terminal domain"/>
    <property type="match status" value="1"/>
</dbReference>
<dbReference type="SUPFAM" id="SSF47384">
    <property type="entry name" value="Homodimeric domain of signal transducing histidine kinase"/>
    <property type="match status" value="1"/>
</dbReference>
<keyword evidence="15" id="KW-1185">Reference proteome</keyword>
<dbReference type="Proteomes" id="UP000197446">
    <property type="component" value="Unassembled WGS sequence"/>
</dbReference>
<dbReference type="Pfam" id="PF00672">
    <property type="entry name" value="HAMP"/>
    <property type="match status" value="1"/>
</dbReference>
<dbReference type="InterPro" id="IPR005467">
    <property type="entry name" value="His_kinase_dom"/>
</dbReference>
<feature type="transmembrane region" description="Helical" evidence="11">
    <location>
        <begin position="212"/>
        <end position="232"/>
    </location>
</feature>
<dbReference type="InterPro" id="IPR036097">
    <property type="entry name" value="HisK_dim/P_sf"/>
</dbReference>
<dbReference type="InterPro" id="IPR003661">
    <property type="entry name" value="HisK_dim/P_dom"/>
</dbReference>
<protein>
    <recommendedName>
        <fullName evidence="3">histidine kinase</fullName>
        <ecNumber evidence="3">2.7.13.3</ecNumber>
    </recommendedName>
</protein>
<dbReference type="Gene3D" id="1.10.287.130">
    <property type="match status" value="1"/>
</dbReference>
<dbReference type="SUPFAM" id="SSF55874">
    <property type="entry name" value="ATPase domain of HSP90 chaperone/DNA topoisomerase II/histidine kinase"/>
    <property type="match status" value="1"/>
</dbReference>
<comment type="catalytic activity">
    <reaction evidence="1">
        <text>ATP + protein L-histidine = ADP + protein N-phospho-L-histidine.</text>
        <dbReference type="EC" id="2.7.13.3"/>
    </reaction>
</comment>
<dbReference type="InterPro" id="IPR036890">
    <property type="entry name" value="HATPase_C_sf"/>
</dbReference>
<keyword evidence="11" id="KW-0472">Membrane</keyword>
<dbReference type="SMART" id="SM00388">
    <property type="entry name" value="HisKA"/>
    <property type="match status" value="1"/>
</dbReference>
<evidence type="ECO:0000256" key="2">
    <source>
        <dbReference type="ARBA" id="ARBA00004370"/>
    </source>
</evidence>
<proteinExistence type="predicted"/>
<dbReference type="PRINTS" id="PR00344">
    <property type="entry name" value="BCTRLSENSOR"/>
</dbReference>
<dbReference type="GO" id="GO:0000155">
    <property type="term" value="F:phosphorelay sensor kinase activity"/>
    <property type="evidence" value="ECO:0007669"/>
    <property type="project" value="InterPro"/>
</dbReference>